<sequence>MELNKLTRDWLLDLHNTKRITLEGNILKVIKADDGDEEFKKYLSDALEKDKETRRKRLEITKQVQERNRELSASGEEIKRINDELKEALEEAEEAKHEALQAKDEALNDLDLIQKRSQFELIGTIVKVALFIILGVGLITTIMYGIAMLTGKDTQIIGSTWSNMFGILLTNAFSIIGTIMGVKYASEKPKNE</sequence>
<keyword evidence="1" id="KW-0175">Coiled coil</keyword>
<keyword evidence="2" id="KW-0812">Transmembrane</keyword>
<proteinExistence type="predicted"/>
<dbReference type="EMBL" id="LR796670">
    <property type="protein sequence ID" value="CAB4159390.1"/>
    <property type="molecule type" value="Genomic_DNA"/>
</dbReference>
<feature type="transmembrane region" description="Helical" evidence="2">
    <location>
        <begin position="125"/>
        <end position="149"/>
    </location>
</feature>
<protein>
    <submittedName>
        <fullName evidence="3">GLE1-like</fullName>
    </submittedName>
</protein>
<evidence type="ECO:0000313" key="3">
    <source>
        <dbReference type="EMBL" id="CAB4159390.1"/>
    </source>
</evidence>
<feature type="coiled-coil region" evidence="1">
    <location>
        <begin position="71"/>
        <end position="109"/>
    </location>
</feature>
<reference evidence="3" key="1">
    <citation type="submission" date="2020-04" db="EMBL/GenBank/DDBJ databases">
        <authorList>
            <person name="Chiriac C."/>
            <person name="Salcher M."/>
            <person name="Ghai R."/>
            <person name="Kavagutti S V."/>
        </authorList>
    </citation>
    <scope>NUCLEOTIDE SEQUENCE</scope>
</reference>
<keyword evidence="2" id="KW-0472">Membrane</keyword>
<name>A0A6J5NHY8_9CAUD</name>
<accession>A0A6J5NHY8</accession>
<evidence type="ECO:0000256" key="2">
    <source>
        <dbReference type="SAM" id="Phobius"/>
    </source>
</evidence>
<organism evidence="3">
    <name type="scientific">uncultured Caudovirales phage</name>
    <dbReference type="NCBI Taxonomy" id="2100421"/>
    <lineage>
        <taxon>Viruses</taxon>
        <taxon>Duplodnaviria</taxon>
        <taxon>Heunggongvirae</taxon>
        <taxon>Uroviricota</taxon>
        <taxon>Caudoviricetes</taxon>
        <taxon>Peduoviridae</taxon>
        <taxon>Maltschvirus</taxon>
        <taxon>Maltschvirus maltsch</taxon>
    </lineage>
</organism>
<evidence type="ECO:0000256" key="1">
    <source>
        <dbReference type="SAM" id="Coils"/>
    </source>
</evidence>
<keyword evidence="2" id="KW-1133">Transmembrane helix</keyword>
<feature type="transmembrane region" description="Helical" evidence="2">
    <location>
        <begin position="161"/>
        <end position="182"/>
    </location>
</feature>
<gene>
    <name evidence="3" type="ORF">UFOVP699_126</name>
</gene>